<name>X1DK51_9ZZZZ</name>
<gene>
    <name evidence="1" type="ORF">S01H4_67267</name>
</gene>
<evidence type="ECO:0000313" key="1">
    <source>
        <dbReference type="EMBL" id="GAH21276.1"/>
    </source>
</evidence>
<feature type="non-terminal residue" evidence="1">
    <location>
        <position position="38"/>
    </location>
</feature>
<protein>
    <submittedName>
        <fullName evidence="1">Uncharacterized protein</fullName>
    </submittedName>
</protein>
<dbReference type="AlphaFoldDB" id="X1DK51"/>
<dbReference type="EMBL" id="BART01042200">
    <property type="protein sequence ID" value="GAH21276.1"/>
    <property type="molecule type" value="Genomic_DNA"/>
</dbReference>
<reference evidence="1" key="1">
    <citation type="journal article" date="2014" name="Front. Microbiol.">
        <title>High frequency of phylogenetically diverse reductive dehalogenase-homologous genes in deep subseafloor sedimentary metagenomes.</title>
        <authorList>
            <person name="Kawai M."/>
            <person name="Futagami T."/>
            <person name="Toyoda A."/>
            <person name="Takaki Y."/>
            <person name="Nishi S."/>
            <person name="Hori S."/>
            <person name="Arai W."/>
            <person name="Tsubouchi T."/>
            <person name="Morono Y."/>
            <person name="Uchiyama I."/>
            <person name="Ito T."/>
            <person name="Fujiyama A."/>
            <person name="Inagaki F."/>
            <person name="Takami H."/>
        </authorList>
    </citation>
    <scope>NUCLEOTIDE SEQUENCE</scope>
    <source>
        <strain evidence="1">Expedition CK06-06</strain>
    </source>
</reference>
<sequence length="38" mass="4244">EVSLLKHIISDIEDCKIKNLFLLALSKSCFDASYVALC</sequence>
<organism evidence="1">
    <name type="scientific">marine sediment metagenome</name>
    <dbReference type="NCBI Taxonomy" id="412755"/>
    <lineage>
        <taxon>unclassified sequences</taxon>
        <taxon>metagenomes</taxon>
        <taxon>ecological metagenomes</taxon>
    </lineage>
</organism>
<proteinExistence type="predicted"/>
<feature type="non-terminal residue" evidence="1">
    <location>
        <position position="1"/>
    </location>
</feature>
<comment type="caution">
    <text evidence="1">The sequence shown here is derived from an EMBL/GenBank/DDBJ whole genome shotgun (WGS) entry which is preliminary data.</text>
</comment>
<accession>X1DK51</accession>